<dbReference type="Pfam" id="PF21980">
    <property type="entry name" value="MksE"/>
    <property type="match status" value="1"/>
</dbReference>
<accession>A0A9R1CV06</accession>
<comment type="caution">
    <text evidence="1">The sequence shown here is derived from an EMBL/GenBank/DDBJ whole genome shotgun (WGS) entry which is preliminary data.</text>
</comment>
<evidence type="ECO:0000313" key="2">
    <source>
        <dbReference type="Proteomes" id="UP000825483"/>
    </source>
</evidence>
<name>A0A9R1CV06_9BACT</name>
<dbReference type="InterPro" id="IPR053841">
    <property type="entry name" value="MksE"/>
</dbReference>
<evidence type="ECO:0000313" key="1">
    <source>
        <dbReference type="EMBL" id="GJG57967.1"/>
    </source>
</evidence>
<dbReference type="AlphaFoldDB" id="A0A9R1CV06"/>
<reference evidence="1" key="1">
    <citation type="journal article" date="2022" name="Int. J. Syst. Evol. Microbiol.">
        <title>Prevotella lacticifex sp. nov., isolated from the rumen of cows.</title>
        <authorList>
            <person name="Shinkai T."/>
            <person name="Ikeyama N."/>
            <person name="Kumagai M."/>
            <person name="Ohmori H."/>
            <person name="Sakamoto M."/>
            <person name="Ohkuma M."/>
            <person name="Mitsumori M."/>
        </authorList>
    </citation>
    <scope>NUCLEOTIDE SEQUENCE</scope>
    <source>
        <strain evidence="1">R5076</strain>
    </source>
</reference>
<keyword evidence="2" id="KW-1185">Reference proteome</keyword>
<sequence length="183" mass="20995">MKYTSEIFQRLSNGKFISSNSIDPMTRSLFLDLEENQQDYADYYAHIDFQLCAGDGYFYFARKEPKVTVENKLIGLLPWIDNLDFLKAYDPGFDVGTQFNLAQMEVQLGANLELKDKLQNIYTEKVTNHDKLEALVTSMVTMGFAEQVNEIDGLYQVTSAFHYIENIIDCINISEEVGDEIPE</sequence>
<dbReference type="RefSeq" id="WP_223927096.1">
    <property type="nucleotide sequence ID" value="NZ_BPTU01000004.1"/>
</dbReference>
<proteinExistence type="predicted"/>
<protein>
    <submittedName>
        <fullName evidence="1">Uncharacterized protein</fullName>
    </submittedName>
</protein>
<gene>
    <name evidence="1" type="ORF">PRLR5076_08180</name>
</gene>
<organism evidence="1 2">
    <name type="scientific">Prevotella lacticifex</name>
    <dbReference type="NCBI Taxonomy" id="2854755"/>
    <lineage>
        <taxon>Bacteria</taxon>
        <taxon>Pseudomonadati</taxon>
        <taxon>Bacteroidota</taxon>
        <taxon>Bacteroidia</taxon>
        <taxon>Bacteroidales</taxon>
        <taxon>Prevotellaceae</taxon>
        <taxon>Prevotella</taxon>
    </lineage>
</organism>
<dbReference type="EMBL" id="BPUB01000001">
    <property type="protein sequence ID" value="GJG57967.1"/>
    <property type="molecule type" value="Genomic_DNA"/>
</dbReference>
<dbReference type="Proteomes" id="UP000825483">
    <property type="component" value="Unassembled WGS sequence"/>
</dbReference>
<dbReference type="GeneID" id="72468870"/>